<dbReference type="Gene3D" id="3.30.420.40">
    <property type="match status" value="3"/>
</dbReference>
<feature type="compositionally biased region" description="Polar residues" evidence="15">
    <location>
        <begin position="280"/>
        <end position="289"/>
    </location>
</feature>
<dbReference type="SMART" id="SM00268">
    <property type="entry name" value="ACTIN"/>
    <property type="match status" value="1"/>
</dbReference>
<dbReference type="InterPro" id="IPR043129">
    <property type="entry name" value="ATPase_NBD"/>
</dbReference>
<dbReference type="InterPro" id="IPR012940">
    <property type="entry name" value="NABP"/>
</dbReference>
<dbReference type="InterPro" id="IPR001313">
    <property type="entry name" value="Pumilio_RNA-bd_rpt"/>
</dbReference>
<feature type="compositionally biased region" description="Basic and acidic residues" evidence="15">
    <location>
        <begin position="244"/>
        <end position="253"/>
    </location>
</feature>
<dbReference type="Proteomes" id="UP001234989">
    <property type="component" value="Chromosome 11"/>
</dbReference>
<dbReference type="FunFam" id="3.30.420.40:FF:000150">
    <property type="entry name" value="Actin-related protein 7"/>
    <property type="match status" value="1"/>
</dbReference>
<evidence type="ECO:0000256" key="13">
    <source>
        <dbReference type="ARBA" id="ARBA00074634"/>
    </source>
</evidence>
<evidence type="ECO:0000256" key="6">
    <source>
        <dbReference type="ARBA" id="ARBA00022845"/>
    </source>
</evidence>
<dbReference type="FunFam" id="3.90.640.10:FF:000026">
    <property type="entry name" value="Actin-related protein 7"/>
    <property type="match status" value="1"/>
</dbReference>
<comment type="function">
    <text evidence="10">Sequence-specific RNA-binding protein that regulates translation and mRNA stability by binding the 3'-UTR of target mRNAs. Binds the APUM-binding elements (APBEs) in the 3'-UTR mRNA sequence of CLV1, PNH, WUS and FAS2.</text>
</comment>
<dbReference type="InterPro" id="IPR016024">
    <property type="entry name" value="ARM-type_fold"/>
</dbReference>
<dbReference type="Pfam" id="PF07990">
    <property type="entry name" value="NABP"/>
    <property type="match status" value="1"/>
</dbReference>
<organism evidence="17 18">
    <name type="scientific">Solanum verrucosum</name>
    <dbReference type="NCBI Taxonomy" id="315347"/>
    <lineage>
        <taxon>Eukaryota</taxon>
        <taxon>Viridiplantae</taxon>
        <taxon>Streptophyta</taxon>
        <taxon>Embryophyta</taxon>
        <taxon>Tracheophyta</taxon>
        <taxon>Spermatophyta</taxon>
        <taxon>Magnoliopsida</taxon>
        <taxon>eudicotyledons</taxon>
        <taxon>Gunneridae</taxon>
        <taxon>Pentapetalae</taxon>
        <taxon>asterids</taxon>
        <taxon>lamiids</taxon>
        <taxon>Solanales</taxon>
        <taxon>Solanaceae</taxon>
        <taxon>Solanoideae</taxon>
        <taxon>Solaneae</taxon>
        <taxon>Solanum</taxon>
    </lineage>
</organism>
<dbReference type="EMBL" id="CP133622">
    <property type="protein sequence ID" value="WMV53401.1"/>
    <property type="molecule type" value="Genomic_DNA"/>
</dbReference>
<comment type="function">
    <text evidence="11">Essential protein required during embryogenesis and all plant development stages, probably through a chromatin-mediated regulation of gene expression.</text>
</comment>
<evidence type="ECO:0000256" key="12">
    <source>
        <dbReference type="ARBA" id="ARBA00061435"/>
    </source>
</evidence>
<evidence type="ECO:0000256" key="2">
    <source>
        <dbReference type="ARBA" id="ARBA00004496"/>
    </source>
</evidence>
<dbReference type="FunFam" id="1.25.10.10:FF:000004">
    <property type="entry name" value="Pumilio homolog 1 isoform 2"/>
    <property type="match status" value="1"/>
</dbReference>
<evidence type="ECO:0000256" key="11">
    <source>
        <dbReference type="ARBA" id="ARBA00058644"/>
    </source>
</evidence>
<protein>
    <recommendedName>
        <fullName evidence="13">Actin-related protein 7</fullName>
    </recommendedName>
</protein>
<keyword evidence="6" id="KW-0810">Translation regulation</keyword>
<evidence type="ECO:0000256" key="5">
    <source>
        <dbReference type="ARBA" id="ARBA00022737"/>
    </source>
</evidence>
<dbReference type="SUPFAM" id="SSF53067">
    <property type="entry name" value="Actin-like ATPase domain"/>
    <property type="match status" value="2"/>
</dbReference>
<evidence type="ECO:0000256" key="8">
    <source>
        <dbReference type="ARBA" id="ARBA00022884"/>
    </source>
</evidence>
<feature type="region of interest" description="Disordered" evidence="15">
    <location>
        <begin position="239"/>
        <end position="312"/>
    </location>
</feature>
<dbReference type="GO" id="GO:0005634">
    <property type="term" value="C:nucleus"/>
    <property type="evidence" value="ECO:0007669"/>
    <property type="project" value="UniProtKB-SubCell"/>
</dbReference>
<name>A0AAF0ZVU9_SOLVR</name>
<feature type="repeat" description="Pumilio" evidence="14">
    <location>
        <begin position="793"/>
        <end position="828"/>
    </location>
</feature>
<feature type="repeat" description="Pumilio" evidence="14">
    <location>
        <begin position="720"/>
        <end position="756"/>
    </location>
</feature>
<keyword evidence="18" id="KW-1185">Reference proteome</keyword>
<dbReference type="GO" id="GO:0003729">
    <property type="term" value="F:mRNA binding"/>
    <property type="evidence" value="ECO:0007669"/>
    <property type="project" value="TreeGrafter"/>
</dbReference>
<accession>A0AAF0ZVU9</accession>
<evidence type="ECO:0000256" key="7">
    <source>
        <dbReference type="ARBA" id="ARBA00022853"/>
    </source>
</evidence>
<dbReference type="PROSITE" id="PS50303">
    <property type="entry name" value="PUM_HD"/>
    <property type="match status" value="1"/>
</dbReference>
<evidence type="ECO:0000256" key="3">
    <source>
        <dbReference type="ARBA" id="ARBA00022473"/>
    </source>
</evidence>
<evidence type="ECO:0000256" key="1">
    <source>
        <dbReference type="ARBA" id="ARBA00004123"/>
    </source>
</evidence>
<dbReference type="PANTHER" id="PTHR12537:SF12">
    <property type="entry name" value="MATERNAL PROTEIN PUMILIO"/>
    <property type="match status" value="1"/>
</dbReference>
<feature type="region of interest" description="Disordered" evidence="15">
    <location>
        <begin position="93"/>
        <end position="117"/>
    </location>
</feature>
<dbReference type="CDD" id="cd07920">
    <property type="entry name" value="Pumilio"/>
    <property type="match status" value="1"/>
</dbReference>
<evidence type="ECO:0000256" key="15">
    <source>
        <dbReference type="SAM" id="MobiDB-lite"/>
    </source>
</evidence>
<dbReference type="Gene3D" id="3.90.640.10">
    <property type="entry name" value="Actin, Chain A, domain 4"/>
    <property type="match status" value="1"/>
</dbReference>
<keyword evidence="8" id="KW-0694">RNA-binding</keyword>
<feature type="repeat" description="Pumilio" evidence="14">
    <location>
        <begin position="829"/>
        <end position="870"/>
    </location>
</feature>
<evidence type="ECO:0000256" key="14">
    <source>
        <dbReference type="PROSITE-ProRule" id="PRU00317"/>
    </source>
</evidence>
<dbReference type="GO" id="GO:0006417">
    <property type="term" value="P:regulation of translation"/>
    <property type="evidence" value="ECO:0007669"/>
    <property type="project" value="UniProtKB-KW"/>
</dbReference>
<dbReference type="InterPro" id="IPR033712">
    <property type="entry name" value="Pumilio_RNA-bd"/>
</dbReference>
<feature type="domain" description="PUM-HD" evidence="16">
    <location>
        <begin position="553"/>
        <end position="896"/>
    </location>
</feature>
<reference evidence="17" key="1">
    <citation type="submission" date="2023-08" db="EMBL/GenBank/DDBJ databases">
        <title>A de novo genome assembly of Solanum verrucosum Schlechtendal, a Mexican diploid species geographically isolated from the other diploid A-genome species in potato relatives.</title>
        <authorList>
            <person name="Hosaka K."/>
        </authorList>
    </citation>
    <scope>NUCLEOTIDE SEQUENCE</scope>
    <source>
        <tissue evidence="17">Young leaves</tissue>
    </source>
</reference>
<feature type="repeat" description="Pumilio" evidence="14">
    <location>
        <begin position="576"/>
        <end position="611"/>
    </location>
</feature>
<dbReference type="InterPro" id="IPR033133">
    <property type="entry name" value="PUM-HD"/>
</dbReference>
<keyword evidence="3" id="KW-0217">Developmental protein</keyword>
<dbReference type="SUPFAM" id="SSF48371">
    <property type="entry name" value="ARM repeat"/>
    <property type="match status" value="1"/>
</dbReference>
<evidence type="ECO:0000256" key="9">
    <source>
        <dbReference type="ARBA" id="ARBA00023242"/>
    </source>
</evidence>
<dbReference type="PANTHER" id="PTHR12537">
    <property type="entry name" value="RNA BINDING PROTEIN PUMILIO-RELATED"/>
    <property type="match status" value="1"/>
</dbReference>
<evidence type="ECO:0000259" key="16">
    <source>
        <dbReference type="PROSITE" id="PS50303"/>
    </source>
</evidence>
<keyword evidence="4" id="KW-0963">Cytoplasm</keyword>
<dbReference type="GO" id="GO:0006325">
    <property type="term" value="P:chromatin organization"/>
    <property type="evidence" value="ECO:0007669"/>
    <property type="project" value="UniProtKB-KW"/>
</dbReference>
<evidence type="ECO:0000313" key="17">
    <source>
        <dbReference type="EMBL" id="WMV53401.1"/>
    </source>
</evidence>
<dbReference type="InterPro" id="IPR004000">
    <property type="entry name" value="Actin"/>
</dbReference>
<dbReference type="CDD" id="cd10209">
    <property type="entry name" value="ASKHA_NBD_AtARP7-like"/>
    <property type="match status" value="1"/>
</dbReference>
<comment type="subcellular location">
    <subcellularLocation>
        <location evidence="2">Cytoplasm</location>
    </subcellularLocation>
    <subcellularLocation>
        <location evidence="1">Nucleus</location>
    </subcellularLocation>
</comment>
<feature type="repeat" description="Pumilio" evidence="14">
    <location>
        <begin position="684"/>
        <end position="719"/>
    </location>
</feature>
<dbReference type="Pfam" id="PF00806">
    <property type="entry name" value="PUF"/>
    <property type="match status" value="8"/>
</dbReference>
<proteinExistence type="inferred from homology"/>
<dbReference type="PROSITE" id="PS50302">
    <property type="entry name" value="PUM"/>
    <property type="match status" value="8"/>
</dbReference>
<dbReference type="Gene3D" id="1.25.10.10">
    <property type="entry name" value="Leucine-rich Repeat Variant"/>
    <property type="match status" value="1"/>
</dbReference>
<evidence type="ECO:0000313" key="18">
    <source>
        <dbReference type="Proteomes" id="UP001234989"/>
    </source>
</evidence>
<feature type="repeat" description="Pumilio" evidence="14">
    <location>
        <begin position="648"/>
        <end position="683"/>
    </location>
</feature>
<feature type="region of interest" description="Disordered" evidence="15">
    <location>
        <begin position="62"/>
        <end position="81"/>
    </location>
</feature>
<keyword evidence="5" id="KW-0677">Repeat</keyword>
<keyword evidence="9" id="KW-0539">Nucleus</keyword>
<feature type="repeat" description="Pumilio" evidence="14">
    <location>
        <begin position="757"/>
        <end position="792"/>
    </location>
</feature>
<keyword evidence="7" id="KW-0156">Chromatin regulator</keyword>
<dbReference type="InterPro" id="IPR011989">
    <property type="entry name" value="ARM-like"/>
</dbReference>
<comment type="similarity">
    <text evidence="12">Belongs to the actin family. Plant ARP7 subfamily.</text>
</comment>
<feature type="repeat" description="Pumilio" evidence="14">
    <location>
        <begin position="612"/>
        <end position="647"/>
    </location>
</feature>
<sequence length="1311" mass="145351">MTKGGVEDNVVLSSVNVSNVDKMLAPNYNGNLKGKNSLESELESILVRQQQCQHNRDLVGERERDLNISRSGSAPPTVEGSLSAVGSLFRNSNLAQSNSSNNSNGGGGGGGNSSNDILTEEQIRSHPAYLAYYYSNVNLNPRLPPPLMSREDWRIAQRVQAGGCAFMSKNLMEQGGGSSLFAMQPGFPIQRAEDELIKLRKTAARNLSRGTLESNTGIGVRKKSFADIVQEGLDQSALSSADLSHAESTEHTKTLHTGNAPPGFSGLEKIQNPNPHHPDSSASTINSPIRRSGTPEPRSFTRSPSPKISIDITSSKGLNADVSDLTASLSRLQHDDNMQQTWLQNRVSNGYRQGVQHQLNEYYGAENLGTVSDYADHNSTFYLDVHTDYLSPEFVSQNSRVQHHVNNNHIVDSTGYLPGGYKYNPKMVLNNNLGSHLNGVNGNGRHLRSEPKYATSHGNTDLKVLGTMYADASLPQQKQQYCPSLIRNSCLTDRYHVIHALGSGQENKIANSLYVTVGSRSPMYQSDPLPQIPPALRNSTDESKSSWHSENVADGSVLPSLLEDLKNNPRSLDLLDVLNHVVEFSKDQYGSRFIQKKLETATVEEKMKIFPEILPHAHSLMTDVFGNYVIQKFLEHGTESQRKELARQLLGHVLPLSLQMYGCRVIQKALEVFDVELQKQMATELDGYVMKCVRDQNGNHVIQKCIEYVPQDRIHFIVASFFGHVVSLSTHPYGCRVIQRVLEYCNNPETQKTIMDEIMQAAGTLVLDQYGNYVIQHVLQHGKPHERSDIIGKLTGQIVKMSQHKYASNVVEKCLIFATPEERQILVNEMLGSTQENEPLQAMMKDPFGNYVVQKVLETCDDQSRELILSRIRIHLTALKKYTYGKHIVSRVEKLIATGERKRDNNFSEPSTMEAVVVDAGSKLLKAGFAIPDQTPAMVIPTQMKRIPEDDEGSLFEEEEVAVDPIERGFVKDWDAMEDLLHHVLYSGLGWEIGNEGQILFTDPLCTPKAVREQLVQLMFETFNISGFYASEQAVLSLYAVGRISGCTVDVGHGKIERKESLSLYSYGMGRPMMLSFLASDQGTSSSGCLFYDLLDIAPVIEGAVQHIASRRLEVGGLDLTKLLADELSKSNPTVKLNISDVEKLKEQYACCADDDIAYEKLQHSCLEEKHTLPDGQVITIGKERYTVGEALFQPSILGNDTHGIVEQLVHSISSVSSENHRQLLENTVLCGGTATLTGFEERFQREATLCSSAVRPSLVKPPEYMPENLTSYSAWIGGAILAKVVFPQNQHITKADYDESGPSVVHRKCF</sequence>
<feature type="compositionally biased region" description="Polar residues" evidence="15">
    <location>
        <begin position="300"/>
        <end position="312"/>
    </location>
</feature>
<dbReference type="GO" id="GO:0005737">
    <property type="term" value="C:cytoplasm"/>
    <property type="evidence" value="ECO:0007669"/>
    <property type="project" value="UniProtKB-SubCell"/>
</dbReference>
<evidence type="ECO:0000256" key="10">
    <source>
        <dbReference type="ARBA" id="ARBA00055193"/>
    </source>
</evidence>
<gene>
    <name evidence="17" type="ORF">MTR67_046786</name>
</gene>
<dbReference type="SMART" id="SM00025">
    <property type="entry name" value="Pumilio"/>
    <property type="match status" value="8"/>
</dbReference>
<evidence type="ECO:0000256" key="4">
    <source>
        <dbReference type="ARBA" id="ARBA00022490"/>
    </source>
</evidence>
<feature type="region of interest" description="Disordered" evidence="15">
    <location>
        <begin position="525"/>
        <end position="551"/>
    </location>
</feature>
<dbReference type="Pfam" id="PF00022">
    <property type="entry name" value="Actin"/>
    <property type="match status" value="2"/>
</dbReference>